<protein>
    <submittedName>
        <fullName evidence="9">Type II secretion system F family protein</fullName>
    </submittedName>
</protein>
<reference evidence="9" key="1">
    <citation type="submission" date="2020-10" db="EMBL/GenBank/DDBJ databases">
        <authorList>
            <person name="Gilroy R."/>
        </authorList>
    </citation>
    <scope>NUCLEOTIDE SEQUENCE</scope>
    <source>
        <strain evidence="9">CHK178-757</strain>
    </source>
</reference>
<comment type="caution">
    <text evidence="9">The sequence shown here is derived from an EMBL/GenBank/DDBJ whole genome shotgun (WGS) entry which is preliminary data.</text>
</comment>
<evidence type="ECO:0000256" key="2">
    <source>
        <dbReference type="ARBA" id="ARBA00005745"/>
    </source>
</evidence>
<name>A0A9D1F251_9FIRM</name>
<evidence type="ECO:0000256" key="7">
    <source>
        <dbReference type="SAM" id="Phobius"/>
    </source>
</evidence>
<dbReference type="Pfam" id="PF00482">
    <property type="entry name" value="T2SSF"/>
    <property type="match status" value="2"/>
</dbReference>
<dbReference type="AlphaFoldDB" id="A0A9D1F251"/>
<dbReference type="GO" id="GO:0005886">
    <property type="term" value="C:plasma membrane"/>
    <property type="evidence" value="ECO:0007669"/>
    <property type="project" value="UniProtKB-SubCell"/>
</dbReference>
<evidence type="ECO:0000256" key="6">
    <source>
        <dbReference type="ARBA" id="ARBA00023136"/>
    </source>
</evidence>
<accession>A0A9D1F251</accession>
<dbReference type="PRINTS" id="PR00812">
    <property type="entry name" value="BCTERIALGSPF"/>
</dbReference>
<feature type="domain" description="Type II secretion system protein GspF" evidence="8">
    <location>
        <begin position="11"/>
        <end position="133"/>
    </location>
</feature>
<evidence type="ECO:0000256" key="5">
    <source>
        <dbReference type="ARBA" id="ARBA00022989"/>
    </source>
</evidence>
<feature type="transmembrane region" description="Helical" evidence="7">
    <location>
        <begin position="114"/>
        <end position="140"/>
    </location>
</feature>
<evidence type="ECO:0000313" key="9">
    <source>
        <dbReference type="EMBL" id="HIS46016.1"/>
    </source>
</evidence>
<evidence type="ECO:0000256" key="1">
    <source>
        <dbReference type="ARBA" id="ARBA00004651"/>
    </source>
</evidence>
<comment type="similarity">
    <text evidence="2">Belongs to the GSP F family.</text>
</comment>
<dbReference type="PANTHER" id="PTHR30012">
    <property type="entry name" value="GENERAL SECRETION PATHWAY PROTEIN"/>
    <property type="match status" value="1"/>
</dbReference>
<feature type="transmembrane region" description="Helical" evidence="7">
    <location>
        <begin position="160"/>
        <end position="183"/>
    </location>
</feature>
<dbReference type="EMBL" id="DVIT01000002">
    <property type="protein sequence ID" value="HIS46016.1"/>
    <property type="molecule type" value="Genomic_DNA"/>
</dbReference>
<evidence type="ECO:0000313" key="10">
    <source>
        <dbReference type="Proteomes" id="UP000823927"/>
    </source>
</evidence>
<comment type="subcellular location">
    <subcellularLocation>
        <location evidence="1">Cell membrane</location>
        <topology evidence="1">Multi-pass membrane protein</topology>
    </subcellularLocation>
</comment>
<keyword evidence="5 7" id="KW-1133">Transmembrane helix</keyword>
<keyword evidence="6 7" id="KW-0472">Membrane</keyword>
<dbReference type="Proteomes" id="UP000823927">
    <property type="component" value="Unassembled WGS sequence"/>
</dbReference>
<proteinExistence type="inferred from homology"/>
<dbReference type="InterPro" id="IPR018076">
    <property type="entry name" value="T2SS_GspF_dom"/>
</dbReference>
<reference evidence="9" key="2">
    <citation type="journal article" date="2021" name="PeerJ">
        <title>Extensive microbial diversity within the chicken gut microbiome revealed by metagenomics and culture.</title>
        <authorList>
            <person name="Gilroy R."/>
            <person name="Ravi A."/>
            <person name="Getino M."/>
            <person name="Pursley I."/>
            <person name="Horton D.L."/>
            <person name="Alikhan N.F."/>
            <person name="Baker D."/>
            <person name="Gharbi K."/>
            <person name="Hall N."/>
            <person name="Watson M."/>
            <person name="Adriaenssens E.M."/>
            <person name="Foster-Nyarko E."/>
            <person name="Jarju S."/>
            <person name="Secka A."/>
            <person name="Antonio M."/>
            <person name="Oren A."/>
            <person name="Chaudhuri R.R."/>
            <person name="La Ragione R."/>
            <person name="Hildebrand F."/>
            <person name="Pallen M.J."/>
        </authorList>
    </citation>
    <scope>NUCLEOTIDE SEQUENCE</scope>
    <source>
        <strain evidence="9">CHK178-757</strain>
    </source>
</reference>
<dbReference type="InterPro" id="IPR042094">
    <property type="entry name" value="T2SS_GspF_sf"/>
</dbReference>
<keyword evidence="3" id="KW-1003">Cell membrane</keyword>
<gene>
    <name evidence="9" type="ORF">IAB46_00355</name>
</gene>
<evidence type="ECO:0000256" key="4">
    <source>
        <dbReference type="ARBA" id="ARBA00022692"/>
    </source>
</evidence>
<feature type="domain" description="Type II secretion system protein GspF" evidence="8">
    <location>
        <begin position="214"/>
        <end position="336"/>
    </location>
</feature>
<evidence type="ECO:0000259" key="8">
    <source>
        <dbReference type="Pfam" id="PF00482"/>
    </source>
</evidence>
<evidence type="ECO:0000256" key="3">
    <source>
        <dbReference type="ARBA" id="ARBA00022475"/>
    </source>
</evidence>
<dbReference type="PANTHER" id="PTHR30012:SF0">
    <property type="entry name" value="TYPE II SECRETION SYSTEM PROTEIN F-RELATED"/>
    <property type="match status" value="1"/>
</dbReference>
<organism evidence="9 10">
    <name type="scientific">Candidatus Scybalocola faecigallinarum</name>
    <dbReference type="NCBI Taxonomy" id="2840941"/>
    <lineage>
        <taxon>Bacteria</taxon>
        <taxon>Bacillati</taxon>
        <taxon>Bacillota</taxon>
        <taxon>Clostridia</taxon>
        <taxon>Lachnospirales</taxon>
        <taxon>Lachnospiraceae</taxon>
        <taxon>Lachnospiraceae incertae sedis</taxon>
        <taxon>Candidatus Scybalocola (ex Gilroy et al. 2021)</taxon>
    </lineage>
</organism>
<dbReference type="InterPro" id="IPR003004">
    <property type="entry name" value="GspF/PilC"/>
</dbReference>
<sequence>MQLTNKELATFFEQMAMILHSGIPAIEGLAIMGEDLTSKEGGTILNILYQSMEQNGFLYMAMEESEIFPSYACELVRIGEETGHLEKVLSSLADYYAREEDVRKSIKSAVSYPLIMIGMMFVIILVLIIKVLPMFNNVFIQLGSELSGFSRSVMNAGLAISRYSFVFIILLILLAAAAAFLAFTKKGASMRPKIARSFFATKKLARQMAISKFTSGLALTIGSGLDVEQSLEMTGRLIDHPEVAQKIKDCRDLVINEHLTFPQALFQTGIFTGIQSRMIAVGYKTGALDTLMDKLSDSCENEIDERISRLISRLEPTLVVILSVIVGLILLSVMLPLLGIMTNMG</sequence>
<dbReference type="Gene3D" id="1.20.81.30">
    <property type="entry name" value="Type II secretion system (T2SS), domain F"/>
    <property type="match status" value="2"/>
</dbReference>
<keyword evidence="4 7" id="KW-0812">Transmembrane</keyword>
<feature type="transmembrane region" description="Helical" evidence="7">
    <location>
        <begin position="318"/>
        <end position="341"/>
    </location>
</feature>